<feature type="region of interest" description="Disordered" evidence="2">
    <location>
        <begin position="221"/>
        <end position="250"/>
    </location>
</feature>
<proteinExistence type="inferred from homology"/>
<dbReference type="NCBIfam" id="TIGR01719">
    <property type="entry name" value="euk_UDPppase"/>
    <property type="match status" value="1"/>
</dbReference>
<dbReference type="Gene3D" id="3.40.50.12690">
    <property type="match status" value="1"/>
</dbReference>
<gene>
    <name evidence="5" type="primary">LOC100377849</name>
</gene>
<evidence type="ECO:0000256" key="1">
    <source>
        <dbReference type="ARBA" id="ARBA00010456"/>
    </source>
</evidence>
<dbReference type="CDD" id="cd17763">
    <property type="entry name" value="UP_hUPP-like"/>
    <property type="match status" value="1"/>
</dbReference>
<feature type="domain" description="Nucleoside phosphorylase" evidence="3">
    <location>
        <begin position="528"/>
        <end position="777"/>
    </location>
</feature>
<accession>A0ABM0MVI2</accession>
<evidence type="ECO:0000256" key="2">
    <source>
        <dbReference type="SAM" id="MobiDB-lite"/>
    </source>
</evidence>
<protein>
    <submittedName>
        <fullName evidence="5">Uncharacterized protein LOC100377849</fullName>
    </submittedName>
</protein>
<dbReference type="InterPro" id="IPR025660">
    <property type="entry name" value="Pept_his_AS"/>
</dbReference>
<feature type="compositionally biased region" description="Basic and acidic residues" evidence="2">
    <location>
        <begin position="227"/>
        <end position="238"/>
    </location>
</feature>
<feature type="region of interest" description="Disordered" evidence="2">
    <location>
        <begin position="59"/>
        <end position="100"/>
    </location>
</feature>
<dbReference type="PANTHER" id="PTHR43691">
    <property type="entry name" value="URIDINE PHOSPHORYLASE"/>
    <property type="match status" value="1"/>
</dbReference>
<dbReference type="RefSeq" id="XP_006824023.1">
    <property type="nucleotide sequence ID" value="XM_006823960.1"/>
</dbReference>
<dbReference type="Gene3D" id="3.40.50.1580">
    <property type="entry name" value="Nucleoside phosphorylase domain"/>
    <property type="match status" value="1"/>
</dbReference>
<dbReference type="Proteomes" id="UP000694865">
    <property type="component" value="Unplaced"/>
</dbReference>
<dbReference type="PROSITE" id="PS00639">
    <property type="entry name" value="THIOL_PROTEASE_HIS"/>
    <property type="match status" value="1"/>
</dbReference>
<dbReference type="InterPro" id="IPR035994">
    <property type="entry name" value="Nucleoside_phosphorylase_sf"/>
</dbReference>
<keyword evidence="4" id="KW-1185">Reference proteome</keyword>
<dbReference type="CDD" id="cd09275">
    <property type="entry name" value="RNase_HI_RT_DIRS1"/>
    <property type="match status" value="1"/>
</dbReference>
<dbReference type="InterPro" id="IPR000845">
    <property type="entry name" value="Nucleoside_phosphorylase_d"/>
</dbReference>
<comment type="similarity">
    <text evidence="1">Belongs to the PNP/UDP phosphorylase family.</text>
</comment>
<dbReference type="SUPFAM" id="SSF53167">
    <property type="entry name" value="Purine and uridine phosphorylases"/>
    <property type="match status" value="1"/>
</dbReference>
<dbReference type="PANTHER" id="PTHR43691:SF11">
    <property type="entry name" value="FI09636P-RELATED"/>
    <property type="match status" value="1"/>
</dbReference>
<dbReference type="GeneID" id="100377849"/>
<evidence type="ECO:0000313" key="4">
    <source>
        <dbReference type="Proteomes" id="UP000694865"/>
    </source>
</evidence>
<organism evidence="4 5">
    <name type="scientific">Saccoglossus kowalevskii</name>
    <name type="common">Acorn worm</name>
    <dbReference type="NCBI Taxonomy" id="10224"/>
    <lineage>
        <taxon>Eukaryota</taxon>
        <taxon>Metazoa</taxon>
        <taxon>Hemichordata</taxon>
        <taxon>Enteropneusta</taxon>
        <taxon>Harrimaniidae</taxon>
        <taxon>Saccoglossus</taxon>
    </lineage>
</organism>
<evidence type="ECO:0000313" key="5">
    <source>
        <dbReference type="RefSeq" id="XP_006824023.1"/>
    </source>
</evidence>
<reference evidence="5" key="1">
    <citation type="submission" date="2025-08" db="UniProtKB">
        <authorList>
            <consortium name="RefSeq"/>
        </authorList>
    </citation>
    <scope>IDENTIFICATION</scope>
    <source>
        <tissue evidence="5">Testes</tissue>
    </source>
</reference>
<evidence type="ECO:0000259" key="3">
    <source>
        <dbReference type="Pfam" id="PF01048"/>
    </source>
</evidence>
<dbReference type="Pfam" id="PF01048">
    <property type="entry name" value="PNP_UDP_1"/>
    <property type="match status" value="1"/>
</dbReference>
<name>A0ABM0MVI2_SACKO</name>
<dbReference type="InterPro" id="IPR010059">
    <property type="entry name" value="Uridine_phosphorylase_euk"/>
</dbReference>
<feature type="compositionally biased region" description="Polar residues" evidence="2">
    <location>
        <begin position="65"/>
        <end position="74"/>
    </location>
</feature>
<sequence>MPTCTYQCTQQVTRLTQDLLHQLGFLVNQAESQPTQQLVFLGMELDTEAGLVRPSQAQLLGAKRPSQTPSQRSLSVPPRTNADYRASHRQHSSGLLYQQERGTRSPSLSVLAEQILLWCLESNLEISAHHLPGVRNSLADALSSLEHVVADTPMGSLHAVLAVGWSKDRTLERQAPDVCNTPADTRTLGHGCVVDPVDKPNWPTKAWFSLLLEMLVETPRSLSPPCGERRNQSEDRGKVASPTLPPSREENEIKVKFNKSSVTLQSDSEVNGIWLQCLKLAYPEPRHVYNDNKEKKTTQLRLVSQNGNTVTIKVYHNGTLLIQGNSWIMNEWTMLLKYIQAKSNTIANPFMQDDAETEYKTVPHWKATRPRKNMQTLIIGDSMLKNIDVKGVYKNTFVITLQGRKIKEMDAYIQETTGDDLQNVVIHAGTNNIADNDTVDSCVEDIDSNNIQLQFHLNDAVHLNNHGTAILVSTRKMEASQEGMANNSSGSAMATNPHLLQMEEDVLYHFGLSTKKNNLQAMFGEVKFVCTGGSSARMEVFAKFMLEELHMHLPAGMALCNICSTDRYAMYKVGPVLVVSHGMGMPSISIMLHEVIKLLEYAQCKDLTFFRIGTCGGLGLKPGSVVVTETAVDYKFEPVFELQALGKIISTPTNLNKDLAQDLLSCSDQSDEFDIVVGNTMCTNDFYEGQGRLDGAFCDYTEQDKMNYLHELYNVGIRNIEMESLCFASMMNRAGIKAGVVCVTILDRLKGDQVVTPKEELRRWEERPQTVVARYIKGTFEKKLK</sequence>